<evidence type="ECO:0000256" key="1">
    <source>
        <dbReference type="SAM" id="MobiDB-lite"/>
    </source>
</evidence>
<evidence type="ECO:0000313" key="3">
    <source>
        <dbReference type="Proteomes" id="UP000283569"/>
    </source>
</evidence>
<proteinExistence type="predicted"/>
<reference evidence="2 3" key="1">
    <citation type="journal article" date="2018" name="Sci. Rep.">
        <title>Characterisation of pathogen-specific regions and novel effector candidates in Fusarium oxysporum f. sp. cepae.</title>
        <authorList>
            <person name="Armitage A.D."/>
            <person name="Taylor A."/>
            <person name="Sobczyk M.K."/>
            <person name="Baxter L."/>
            <person name="Greenfield B.P."/>
            <person name="Bates H.J."/>
            <person name="Wilson F."/>
            <person name="Jackson A.C."/>
            <person name="Ott S."/>
            <person name="Harrison R.J."/>
            <person name="Clarkson J.P."/>
        </authorList>
    </citation>
    <scope>NUCLEOTIDE SEQUENCE [LARGE SCALE GENOMIC DNA]</scope>
    <source>
        <strain evidence="2 3">Fp_A8</strain>
    </source>
</reference>
<protein>
    <submittedName>
        <fullName evidence="2">Uncharacterized protein</fullName>
    </submittedName>
</protein>
<organism evidence="2 3">
    <name type="scientific">Gibberella intermedia</name>
    <name type="common">Bulb rot disease fungus</name>
    <name type="synonym">Fusarium proliferatum</name>
    <dbReference type="NCBI Taxonomy" id="948311"/>
    <lineage>
        <taxon>Eukaryota</taxon>
        <taxon>Fungi</taxon>
        <taxon>Dikarya</taxon>
        <taxon>Ascomycota</taxon>
        <taxon>Pezizomycotina</taxon>
        <taxon>Sordariomycetes</taxon>
        <taxon>Hypocreomycetidae</taxon>
        <taxon>Hypocreales</taxon>
        <taxon>Nectriaceae</taxon>
        <taxon>Fusarium</taxon>
        <taxon>Fusarium fujikuroi species complex</taxon>
    </lineage>
</organism>
<dbReference type="AlphaFoldDB" id="A0A420SXT4"/>
<dbReference type="EMBL" id="MRDB01000037">
    <property type="protein sequence ID" value="RKL34022.1"/>
    <property type="molecule type" value="Genomic_DNA"/>
</dbReference>
<feature type="region of interest" description="Disordered" evidence="1">
    <location>
        <begin position="53"/>
        <end position="73"/>
    </location>
</feature>
<accession>A0A420SXT4</accession>
<evidence type="ECO:0000313" key="2">
    <source>
        <dbReference type="EMBL" id="RKL34022.1"/>
    </source>
</evidence>
<gene>
    <name evidence="2" type="ORF">BFJ72_g9509</name>
</gene>
<comment type="caution">
    <text evidence="2">The sequence shown here is derived from an EMBL/GenBank/DDBJ whole genome shotgun (WGS) entry which is preliminary data.</text>
</comment>
<dbReference type="Proteomes" id="UP000283569">
    <property type="component" value="Unassembled WGS sequence"/>
</dbReference>
<sequence>MSHERYRTHDYHKVRSFFRDSWVEVPDTESRSRMMKPRSVIRPMETIDLELKEEKTTESTASTAKDEEEDCGRVSEVVESEATLANSETDNQKIYDDWNSKAEQLPKKPYGFVPAYAIYHYEDLLDTYKGKDKQQHGSPTLDEWYYQFAQEDNEAINDQSNRNESQVVSKYLRENETEDDKGVDTEPNQWAVVRVNQVWIWTISTDWVITATSSPLSGNPDILVEEILNSLSKQGEYGGSGAQPVSAAELVPAIIDHCIGSYERRPNDSERIYIRQTFSHYINRITAVQTHNHGHDISAAIKKAKDLYCDIKDVRDELNILKSVAQYQQIVQRGLASKEVDESRFSSTYVVKDLRELDSIAERIQLVVS</sequence>
<name>A0A420SXT4_GIBIN</name>